<organism evidence="1 2">
    <name type="scientific">Paraburkholderia lacunae</name>
    <dbReference type="NCBI Taxonomy" id="2211104"/>
    <lineage>
        <taxon>Bacteria</taxon>
        <taxon>Pseudomonadati</taxon>
        <taxon>Pseudomonadota</taxon>
        <taxon>Betaproteobacteria</taxon>
        <taxon>Burkholderiales</taxon>
        <taxon>Burkholderiaceae</taxon>
        <taxon>Paraburkholderia</taxon>
    </lineage>
</organism>
<dbReference type="AlphaFoldDB" id="A0A370MYS4"/>
<dbReference type="OrthoDB" id="6006744at2"/>
<sequence>MGPWTRDEIETARSVPFHVLLHFIGAYCKLDRDYKSAVSSDSVRVQVNHAGRDFRFVFTGERWVNELVPPTKRGRGGAGAIDLAAHITGLDFVRSVKICIDAHNSAEAGLK</sequence>
<accession>A0A370MYS4</accession>
<evidence type="ECO:0000313" key="2">
    <source>
        <dbReference type="Proteomes" id="UP000254875"/>
    </source>
</evidence>
<comment type="caution">
    <text evidence="1">The sequence shown here is derived from an EMBL/GenBank/DDBJ whole genome shotgun (WGS) entry which is preliminary data.</text>
</comment>
<reference evidence="2" key="1">
    <citation type="submission" date="2018-05" db="EMBL/GenBank/DDBJ databases">
        <authorList>
            <person name="Feng T."/>
        </authorList>
    </citation>
    <scope>NUCLEOTIDE SEQUENCE [LARGE SCALE GENOMIC DNA]</scope>
    <source>
        <strain evidence="2">S27</strain>
    </source>
</reference>
<name>A0A370MYS4_9BURK</name>
<gene>
    <name evidence="1" type="ORF">DLM46_33475</name>
</gene>
<evidence type="ECO:0000313" key="1">
    <source>
        <dbReference type="EMBL" id="RDJ98466.1"/>
    </source>
</evidence>
<proteinExistence type="predicted"/>
<dbReference type="EMBL" id="QHKS01000034">
    <property type="protein sequence ID" value="RDJ98466.1"/>
    <property type="molecule type" value="Genomic_DNA"/>
</dbReference>
<keyword evidence="2" id="KW-1185">Reference proteome</keyword>
<protein>
    <submittedName>
        <fullName evidence="1">Uncharacterized protein</fullName>
    </submittedName>
</protein>
<dbReference type="Proteomes" id="UP000254875">
    <property type="component" value="Unassembled WGS sequence"/>
</dbReference>